<feature type="transmembrane region" description="Helical" evidence="5">
    <location>
        <begin position="114"/>
        <end position="131"/>
    </location>
</feature>
<feature type="transmembrane region" description="Helical" evidence="5">
    <location>
        <begin position="184"/>
        <end position="203"/>
    </location>
</feature>
<feature type="transmembrane region" description="Helical" evidence="5">
    <location>
        <begin position="70"/>
        <end position="85"/>
    </location>
</feature>
<reference evidence="7" key="1">
    <citation type="submission" date="2023-07" db="EMBL/GenBank/DDBJ databases">
        <title>Two novel species in the genus Flavivirga.</title>
        <authorList>
            <person name="Kwon K."/>
        </authorList>
    </citation>
    <scope>NUCLEOTIDE SEQUENCE</scope>
    <source>
        <strain evidence="7">KACC 14157</strain>
    </source>
</reference>
<evidence type="ECO:0000256" key="1">
    <source>
        <dbReference type="ARBA" id="ARBA00004141"/>
    </source>
</evidence>
<feature type="transmembrane region" description="Helical" evidence="5">
    <location>
        <begin position="151"/>
        <end position="177"/>
    </location>
</feature>
<evidence type="ECO:0000313" key="7">
    <source>
        <dbReference type="EMBL" id="MDO5986504.1"/>
    </source>
</evidence>
<gene>
    <name evidence="7" type="ORF">Q4Q39_03705</name>
</gene>
<organism evidence="7 8">
    <name type="scientific">Flavivirga amylovorans</name>
    <dbReference type="NCBI Taxonomy" id="870486"/>
    <lineage>
        <taxon>Bacteria</taxon>
        <taxon>Pseudomonadati</taxon>
        <taxon>Bacteroidota</taxon>
        <taxon>Flavobacteriia</taxon>
        <taxon>Flavobacteriales</taxon>
        <taxon>Flavobacteriaceae</taxon>
        <taxon>Flavivirga</taxon>
    </lineage>
</organism>
<name>A0ABT8WXU9_9FLAO</name>
<feature type="transmembrane region" description="Helical" evidence="5">
    <location>
        <begin position="209"/>
        <end position="227"/>
    </location>
</feature>
<feature type="transmembrane region" description="Helical" evidence="5">
    <location>
        <begin position="247"/>
        <end position="270"/>
    </location>
</feature>
<comment type="subcellular location">
    <subcellularLocation>
        <location evidence="1">Membrane</location>
        <topology evidence="1">Multi-pass membrane protein</topology>
    </subcellularLocation>
</comment>
<evidence type="ECO:0000256" key="2">
    <source>
        <dbReference type="ARBA" id="ARBA00022692"/>
    </source>
</evidence>
<accession>A0ABT8WXU9</accession>
<dbReference type="Pfam" id="PF07291">
    <property type="entry name" value="MauE"/>
    <property type="match status" value="1"/>
</dbReference>
<evidence type="ECO:0000256" key="5">
    <source>
        <dbReference type="SAM" id="Phobius"/>
    </source>
</evidence>
<evidence type="ECO:0000256" key="3">
    <source>
        <dbReference type="ARBA" id="ARBA00022989"/>
    </source>
</evidence>
<evidence type="ECO:0000256" key="4">
    <source>
        <dbReference type="ARBA" id="ARBA00023136"/>
    </source>
</evidence>
<dbReference type="Proteomes" id="UP001176891">
    <property type="component" value="Unassembled WGS sequence"/>
</dbReference>
<dbReference type="RefSeq" id="WP_303281020.1">
    <property type="nucleotide sequence ID" value="NZ_BAABCZ010000016.1"/>
</dbReference>
<keyword evidence="4 5" id="KW-0472">Membrane</keyword>
<keyword evidence="3 5" id="KW-1133">Transmembrane helix</keyword>
<feature type="transmembrane region" description="Helical" evidence="5">
    <location>
        <begin position="91"/>
        <end position="107"/>
    </location>
</feature>
<comment type="caution">
    <text evidence="7">The sequence shown here is derived from an EMBL/GenBank/DDBJ whole genome shotgun (WGS) entry which is preliminary data.</text>
</comment>
<proteinExistence type="predicted"/>
<sequence>MPKRLLIRVLLVISFVIPSILSLSVWFSNRGFPTIPLFFKHLEFDYYIDLSLLTIFCISAIWFLLKDKNKGGLCFFLIYVLLSIFDQTRIQPFFFEIAIIIFFYYLFRNNFNHFKIAFFLLMAGTYIWSGLHKVNAVFYEFWFEGLNKRIPFIPVFFRQVFTWSVPFLEALFGIALLFNKTRKIGIFMLAIMHAMVLITLTYAGVGFTVFPLNMINVILLFMLYRGFDWNLFKLKNKRHLKLKIIAFYALVLPSLNLIGCYDHLLAFSYFSGKPSYCNIFFLNKDDRSKLPQEVQSLIREYEGNYYININEWSLIYVNLLCYPQERVYLYLQDYIETFTGDKTTYLQYYKK</sequence>
<feature type="domain" description="Methylamine utilisation protein MauE" evidence="6">
    <location>
        <begin position="117"/>
        <end position="203"/>
    </location>
</feature>
<evidence type="ECO:0000259" key="6">
    <source>
        <dbReference type="Pfam" id="PF07291"/>
    </source>
</evidence>
<dbReference type="EMBL" id="JAUOEM010000001">
    <property type="protein sequence ID" value="MDO5986504.1"/>
    <property type="molecule type" value="Genomic_DNA"/>
</dbReference>
<feature type="transmembrane region" description="Helical" evidence="5">
    <location>
        <begin position="46"/>
        <end position="65"/>
    </location>
</feature>
<keyword evidence="8" id="KW-1185">Reference proteome</keyword>
<evidence type="ECO:0000313" key="8">
    <source>
        <dbReference type="Proteomes" id="UP001176891"/>
    </source>
</evidence>
<dbReference type="InterPro" id="IPR009908">
    <property type="entry name" value="Methylamine_util_MauE"/>
</dbReference>
<feature type="transmembrane region" description="Helical" evidence="5">
    <location>
        <begin position="5"/>
        <end position="26"/>
    </location>
</feature>
<protein>
    <recommendedName>
        <fullName evidence="6">Methylamine utilisation protein MauE domain-containing protein</fullName>
    </recommendedName>
</protein>
<keyword evidence="2 5" id="KW-0812">Transmembrane</keyword>